<dbReference type="EC" id="4.2.1.1" evidence="2 7"/>
<evidence type="ECO:0000313" key="8">
    <source>
        <dbReference type="EMBL" id="CAE0286841.1"/>
    </source>
</evidence>
<feature type="binding site" evidence="6">
    <location>
        <position position="139"/>
    </location>
    <ligand>
        <name>Zn(2+)</name>
        <dbReference type="ChEBI" id="CHEBI:29105"/>
    </ligand>
</feature>
<proteinExistence type="inferred from homology"/>
<protein>
    <recommendedName>
        <fullName evidence="2 7">Carbonic anhydrase</fullName>
        <ecNumber evidence="2 7">4.2.1.1</ecNumber>
    </recommendedName>
    <alternativeName>
        <fullName evidence="7">Carbonate dehydratase</fullName>
    </alternativeName>
</protein>
<dbReference type="GO" id="GO:0008270">
    <property type="term" value="F:zinc ion binding"/>
    <property type="evidence" value="ECO:0007669"/>
    <property type="project" value="UniProtKB-UniRule"/>
</dbReference>
<comment type="function">
    <text evidence="7">Reversible hydration of carbon dioxide.</text>
</comment>
<evidence type="ECO:0000256" key="3">
    <source>
        <dbReference type="ARBA" id="ARBA00022833"/>
    </source>
</evidence>
<sequence>MRRVTMVAARRPVPLQARFIQVKKPDFENKFSIAQGASTKQNQHMAQILAGNLKWVDEMKSKDEEFFDKLAQPQKPRYLYFGCADSRVPANEILGLSPGEVFVHRNIGNQVPGNDLNALSVLEYAVQHLKVTDIIVVGHYDCGAVRAANKRQDLGLLENWLRLIRDVYRLHKDYIDLISDDETKHLTLVELNVVEQCLNLYKTGVVQRRRNEVREELKAANPNKRIQQEELYPRIHGLVFNPADGILKTLPVNFKQRVGSLDHIYSLIPKNK</sequence>
<dbReference type="InterPro" id="IPR036874">
    <property type="entry name" value="Carbonic_anhydrase_sf"/>
</dbReference>
<organism evidence="8">
    <name type="scientific">Spumella elongata</name>
    <dbReference type="NCBI Taxonomy" id="89044"/>
    <lineage>
        <taxon>Eukaryota</taxon>
        <taxon>Sar</taxon>
        <taxon>Stramenopiles</taxon>
        <taxon>Ochrophyta</taxon>
        <taxon>Chrysophyceae</taxon>
        <taxon>Chromulinales</taxon>
        <taxon>Chromulinaceae</taxon>
        <taxon>Spumella</taxon>
    </lineage>
</organism>
<dbReference type="Pfam" id="PF00484">
    <property type="entry name" value="Pro_CA"/>
    <property type="match status" value="1"/>
</dbReference>
<dbReference type="GO" id="GO:0005737">
    <property type="term" value="C:cytoplasm"/>
    <property type="evidence" value="ECO:0007669"/>
    <property type="project" value="TreeGrafter"/>
</dbReference>
<dbReference type="SUPFAM" id="SSF53056">
    <property type="entry name" value="beta-carbonic anhydrase, cab"/>
    <property type="match status" value="1"/>
</dbReference>
<dbReference type="AlphaFoldDB" id="A0A7S3H6W1"/>
<comment type="catalytic activity">
    <reaction evidence="5 7">
        <text>hydrogencarbonate + H(+) = CO2 + H2O</text>
        <dbReference type="Rhea" id="RHEA:10748"/>
        <dbReference type="ChEBI" id="CHEBI:15377"/>
        <dbReference type="ChEBI" id="CHEBI:15378"/>
        <dbReference type="ChEBI" id="CHEBI:16526"/>
        <dbReference type="ChEBI" id="CHEBI:17544"/>
        <dbReference type="EC" id="4.2.1.1"/>
    </reaction>
</comment>
<name>A0A7S3H6W1_9STRA</name>
<comment type="similarity">
    <text evidence="1 7">Belongs to the beta-class carbonic anhydrase family.</text>
</comment>
<dbReference type="SMART" id="SM00947">
    <property type="entry name" value="Pro_CA"/>
    <property type="match status" value="1"/>
</dbReference>
<dbReference type="GO" id="GO:0071244">
    <property type="term" value="P:cellular response to carbon dioxide"/>
    <property type="evidence" value="ECO:0007669"/>
    <property type="project" value="TreeGrafter"/>
</dbReference>
<dbReference type="PROSITE" id="PS00705">
    <property type="entry name" value="PROK_CO2_ANHYDRASE_2"/>
    <property type="match status" value="1"/>
</dbReference>
<dbReference type="GO" id="GO:0015976">
    <property type="term" value="P:carbon utilization"/>
    <property type="evidence" value="ECO:0007669"/>
    <property type="project" value="InterPro"/>
</dbReference>
<dbReference type="InterPro" id="IPR015892">
    <property type="entry name" value="Carbonic_anhydrase_CS"/>
</dbReference>
<keyword evidence="6" id="KW-0479">Metal-binding</keyword>
<dbReference type="Gene3D" id="3.40.1050.10">
    <property type="entry name" value="Carbonic anhydrase"/>
    <property type="match status" value="1"/>
</dbReference>
<dbReference type="GO" id="GO:0034599">
    <property type="term" value="P:cellular response to oxidative stress"/>
    <property type="evidence" value="ECO:0007669"/>
    <property type="project" value="TreeGrafter"/>
</dbReference>
<evidence type="ECO:0000256" key="6">
    <source>
        <dbReference type="PIRSR" id="PIRSR601765-1"/>
    </source>
</evidence>
<feature type="binding site" evidence="6">
    <location>
        <position position="142"/>
    </location>
    <ligand>
        <name>Zn(2+)</name>
        <dbReference type="ChEBI" id="CHEBI:29105"/>
    </ligand>
</feature>
<feature type="binding site" evidence="6">
    <location>
        <position position="83"/>
    </location>
    <ligand>
        <name>Zn(2+)</name>
        <dbReference type="ChEBI" id="CHEBI:29105"/>
    </ligand>
</feature>
<feature type="binding site" evidence="6">
    <location>
        <position position="85"/>
    </location>
    <ligand>
        <name>Zn(2+)</name>
        <dbReference type="ChEBI" id="CHEBI:29105"/>
    </ligand>
</feature>
<evidence type="ECO:0000256" key="2">
    <source>
        <dbReference type="ARBA" id="ARBA00012925"/>
    </source>
</evidence>
<dbReference type="PANTHER" id="PTHR11002">
    <property type="entry name" value="CARBONIC ANHYDRASE"/>
    <property type="match status" value="1"/>
</dbReference>
<dbReference type="GO" id="GO:0004089">
    <property type="term" value="F:carbonate dehydratase activity"/>
    <property type="evidence" value="ECO:0007669"/>
    <property type="project" value="UniProtKB-UniRule"/>
</dbReference>
<dbReference type="EMBL" id="HBIC01031007">
    <property type="protein sequence ID" value="CAE0286841.1"/>
    <property type="molecule type" value="Transcribed_RNA"/>
</dbReference>
<keyword evidence="4 7" id="KW-0456">Lyase</keyword>
<dbReference type="PANTHER" id="PTHR11002:SF51">
    <property type="entry name" value="CARBONIC ANHYDRASE"/>
    <property type="match status" value="1"/>
</dbReference>
<accession>A0A7S3H6W1</accession>
<reference evidence="8" key="1">
    <citation type="submission" date="2021-01" db="EMBL/GenBank/DDBJ databases">
        <authorList>
            <person name="Corre E."/>
            <person name="Pelletier E."/>
            <person name="Niang G."/>
            <person name="Scheremetjew M."/>
            <person name="Finn R."/>
            <person name="Kale V."/>
            <person name="Holt S."/>
            <person name="Cochrane G."/>
            <person name="Meng A."/>
            <person name="Brown T."/>
            <person name="Cohen L."/>
        </authorList>
    </citation>
    <scope>NUCLEOTIDE SEQUENCE</scope>
    <source>
        <strain evidence="8">CCAP 955/1</strain>
    </source>
</reference>
<keyword evidence="3 6" id="KW-0862">Zinc</keyword>
<dbReference type="CDD" id="cd00883">
    <property type="entry name" value="beta_CA_cladeA"/>
    <property type="match status" value="1"/>
</dbReference>
<evidence type="ECO:0000256" key="4">
    <source>
        <dbReference type="ARBA" id="ARBA00023239"/>
    </source>
</evidence>
<comment type="cofactor">
    <cofactor evidence="6">
        <name>Zn(2+)</name>
        <dbReference type="ChEBI" id="CHEBI:29105"/>
    </cofactor>
    <text evidence="6">Binds 1 zinc ion per subunit.</text>
</comment>
<evidence type="ECO:0000256" key="1">
    <source>
        <dbReference type="ARBA" id="ARBA00006217"/>
    </source>
</evidence>
<evidence type="ECO:0000256" key="5">
    <source>
        <dbReference type="ARBA" id="ARBA00048348"/>
    </source>
</evidence>
<evidence type="ECO:0000256" key="7">
    <source>
        <dbReference type="RuleBase" id="RU003956"/>
    </source>
</evidence>
<dbReference type="PROSITE" id="PS00704">
    <property type="entry name" value="PROK_CO2_ANHYDRASE_1"/>
    <property type="match status" value="1"/>
</dbReference>
<gene>
    <name evidence="8" type="ORF">SELO1098_LOCUS15684</name>
</gene>
<dbReference type="InterPro" id="IPR001765">
    <property type="entry name" value="Carbonic_anhydrase"/>
</dbReference>